<dbReference type="InterPro" id="IPR001841">
    <property type="entry name" value="Znf_RING"/>
</dbReference>
<evidence type="ECO:0000259" key="12">
    <source>
        <dbReference type="PROSITE" id="PS50089"/>
    </source>
</evidence>
<dbReference type="Proteomes" id="UP000887575">
    <property type="component" value="Unassembled WGS sequence"/>
</dbReference>
<dbReference type="WBParaSite" id="MBELARI_LOCUS1542.2">
    <property type="protein sequence ID" value="MBELARI_LOCUS1542.2"/>
    <property type="gene ID" value="MBELARI_LOCUS1542"/>
</dbReference>
<dbReference type="CDD" id="cd16456">
    <property type="entry name" value="RING-H2_APC11"/>
    <property type="match status" value="1"/>
</dbReference>
<evidence type="ECO:0000313" key="15">
    <source>
        <dbReference type="WBParaSite" id="MBELARI_LOCUS19020.2"/>
    </source>
</evidence>
<feature type="domain" description="RING-type" evidence="12">
    <location>
        <begin position="137"/>
        <end position="180"/>
    </location>
</feature>
<dbReference type="InterPro" id="IPR051031">
    <property type="entry name" value="RING-box_E3_Ubiquitin_Ligase"/>
</dbReference>
<evidence type="ECO:0000256" key="1">
    <source>
        <dbReference type="ARBA" id="ARBA00009273"/>
    </source>
</evidence>
<keyword evidence="7" id="KW-0833">Ubl conjugation pathway</keyword>
<reference evidence="14 15" key="1">
    <citation type="submission" date="2024-02" db="UniProtKB">
        <authorList>
            <consortium name="WormBaseParasite"/>
        </authorList>
    </citation>
    <scope>IDENTIFICATION</scope>
</reference>
<keyword evidence="6" id="KW-0498">Mitosis</keyword>
<organism evidence="13 14">
    <name type="scientific">Mesorhabditis belari</name>
    <dbReference type="NCBI Taxonomy" id="2138241"/>
    <lineage>
        <taxon>Eukaryota</taxon>
        <taxon>Metazoa</taxon>
        <taxon>Ecdysozoa</taxon>
        <taxon>Nematoda</taxon>
        <taxon>Chromadorea</taxon>
        <taxon>Rhabditida</taxon>
        <taxon>Rhabditina</taxon>
        <taxon>Rhabditomorpha</taxon>
        <taxon>Rhabditoidea</taxon>
        <taxon>Rhabditidae</taxon>
        <taxon>Mesorhabditinae</taxon>
        <taxon>Mesorhabditis</taxon>
    </lineage>
</organism>
<evidence type="ECO:0000256" key="6">
    <source>
        <dbReference type="ARBA" id="ARBA00022776"/>
    </source>
</evidence>
<dbReference type="GO" id="GO:0031145">
    <property type="term" value="P:anaphase-promoting complex-dependent catabolic process"/>
    <property type="evidence" value="ECO:0007669"/>
    <property type="project" value="InterPro"/>
</dbReference>
<comment type="similarity">
    <text evidence="1">Belongs to the RING-box family.</text>
</comment>
<keyword evidence="5 10" id="KW-0863">Zinc-finger</keyword>
<dbReference type="Gene3D" id="3.30.40.10">
    <property type="entry name" value="Zinc/RING finger domain, C3HC4 (zinc finger)"/>
    <property type="match status" value="1"/>
</dbReference>
<feature type="region of interest" description="Disordered" evidence="11">
    <location>
        <begin position="1"/>
        <end position="70"/>
    </location>
</feature>
<evidence type="ECO:0000256" key="11">
    <source>
        <dbReference type="SAM" id="MobiDB-lite"/>
    </source>
</evidence>
<dbReference type="GO" id="GO:0005680">
    <property type="term" value="C:anaphase-promoting complex"/>
    <property type="evidence" value="ECO:0007669"/>
    <property type="project" value="InterPro"/>
</dbReference>
<keyword evidence="13" id="KW-1185">Reference proteome</keyword>
<dbReference type="InterPro" id="IPR024991">
    <property type="entry name" value="RING-H2_APC11"/>
</dbReference>
<evidence type="ECO:0000256" key="2">
    <source>
        <dbReference type="ARBA" id="ARBA00013928"/>
    </source>
</evidence>
<proteinExistence type="inferred from homology"/>
<sequence>MADDSTSSTVEDNENSGRGNEEDENDADMNEQEAVFEPLDTNDESMTDSSPLSASEDEMPRSSKKLLVTRSNFRPLRMNATNDENAPIARLPPPVDLPSKTRLGIKIKALHVAAEWKWTAGGDDTCGICQMPFEACCVSCRTPGDDCPLVVGICRHPFHEHCIKKWISGNAPRAQCPMCRQEWRVNSTVKVNL</sequence>
<dbReference type="WBParaSite" id="MBELARI_LOCUS19020.2">
    <property type="protein sequence ID" value="MBELARI_LOCUS19020.2"/>
    <property type="gene ID" value="MBELARI_LOCUS19020"/>
</dbReference>
<keyword evidence="4" id="KW-0479">Metal-binding</keyword>
<dbReference type="GO" id="GO:0008270">
    <property type="term" value="F:zinc ion binding"/>
    <property type="evidence" value="ECO:0007669"/>
    <property type="project" value="UniProtKB-KW"/>
</dbReference>
<evidence type="ECO:0000313" key="14">
    <source>
        <dbReference type="WBParaSite" id="MBELARI_LOCUS1542.2"/>
    </source>
</evidence>
<evidence type="ECO:0000256" key="7">
    <source>
        <dbReference type="ARBA" id="ARBA00022786"/>
    </source>
</evidence>
<dbReference type="GO" id="GO:0097602">
    <property type="term" value="F:cullin family protein binding"/>
    <property type="evidence" value="ECO:0007669"/>
    <property type="project" value="InterPro"/>
</dbReference>
<accession>A0AAF3EMZ1</accession>
<dbReference type="PANTHER" id="PTHR11210">
    <property type="entry name" value="RING BOX"/>
    <property type="match status" value="1"/>
</dbReference>
<evidence type="ECO:0000313" key="13">
    <source>
        <dbReference type="Proteomes" id="UP000887575"/>
    </source>
</evidence>
<evidence type="ECO:0000256" key="10">
    <source>
        <dbReference type="PROSITE-ProRule" id="PRU00175"/>
    </source>
</evidence>
<dbReference type="AlphaFoldDB" id="A0AAF3EMZ1"/>
<evidence type="ECO:0000256" key="5">
    <source>
        <dbReference type="ARBA" id="ARBA00022771"/>
    </source>
</evidence>
<dbReference type="SUPFAM" id="SSF57850">
    <property type="entry name" value="RING/U-box"/>
    <property type="match status" value="1"/>
</dbReference>
<evidence type="ECO:0000256" key="8">
    <source>
        <dbReference type="ARBA" id="ARBA00022833"/>
    </source>
</evidence>
<protein>
    <recommendedName>
        <fullName evidence="2">Anaphase-promoting complex subunit 11</fullName>
    </recommendedName>
</protein>
<dbReference type="Pfam" id="PF12861">
    <property type="entry name" value="zf-ANAPC11"/>
    <property type="match status" value="1"/>
</dbReference>
<dbReference type="GO" id="GO:0051301">
    <property type="term" value="P:cell division"/>
    <property type="evidence" value="ECO:0007669"/>
    <property type="project" value="UniProtKB-KW"/>
</dbReference>
<keyword evidence="9" id="KW-0131">Cell cycle</keyword>
<evidence type="ECO:0000256" key="4">
    <source>
        <dbReference type="ARBA" id="ARBA00022723"/>
    </source>
</evidence>
<dbReference type="GO" id="GO:0061630">
    <property type="term" value="F:ubiquitin protein ligase activity"/>
    <property type="evidence" value="ECO:0007669"/>
    <property type="project" value="InterPro"/>
</dbReference>
<keyword evidence="3" id="KW-0132">Cell division</keyword>
<dbReference type="PROSITE" id="PS50089">
    <property type="entry name" value="ZF_RING_2"/>
    <property type="match status" value="1"/>
</dbReference>
<dbReference type="InterPro" id="IPR013083">
    <property type="entry name" value="Znf_RING/FYVE/PHD"/>
</dbReference>
<name>A0AAF3EMZ1_9BILA</name>
<feature type="compositionally biased region" description="Polar residues" evidence="11">
    <location>
        <begin position="1"/>
        <end position="10"/>
    </location>
</feature>
<evidence type="ECO:0000256" key="9">
    <source>
        <dbReference type="ARBA" id="ARBA00023306"/>
    </source>
</evidence>
<keyword evidence="8" id="KW-0862">Zinc</keyword>
<feature type="compositionally biased region" description="Acidic residues" evidence="11">
    <location>
        <begin position="21"/>
        <end position="31"/>
    </location>
</feature>
<evidence type="ECO:0000256" key="3">
    <source>
        <dbReference type="ARBA" id="ARBA00022618"/>
    </source>
</evidence>